<proteinExistence type="predicted"/>
<dbReference type="InterPro" id="IPR001138">
    <property type="entry name" value="Zn2Cys6_DnaBD"/>
</dbReference>
<dbReference type="SUPFAM" id="SSF57701">
    <property type="entry name" value="Zn2/Cys6 DNA-binding domain"/>
    <property type="match status" value="1"/>
</dbReference>
<feature type="compositionally biased region" description="Basic and acidic residues" evidence="2">
    <location>
        <begin position="13"/>
        <end position="26"/>
    </location>
</feature>
<feature type="region of interest" description="Disordered" evidence="2">
    <location>
        <begin position="1"/>
        <end position="35"/>
    </location>
</feature>
<feature type="domain" description="Zn(2)-C6 fungal-type" evidence="3">
    <location>
        <begin position="296"/>
        <end position="330"/>
    </location>
</feature>
<dbReference type="Proteomes" id="UP000184330">
    <property type="component" value="Unassembled WGS sequence"/>
</dbReference>
<reference evidence="4 5" key="1">
    <citation type="submission" date="2016-03" db="EMBL/GenBank/DDBJ databases">
        <authorList>
            <person name="Ploux O."/>
        </authorList>
    </citation>
    <scope>NUCLEOTIDE SEQUENCE [LARGE SCALE GENOMIC DNA]</scope>
    <source>
        <strain evidence="4 5">UAMH 11012</strain>
    </source>
</reference>
<evidence type="ECO:0000313" key="4">
    <source>
        <dbReference type="EMBL" id="CZR58722.1"/>
    </source>
</evidence>
<evidence type="ECO:0000256" key="1">
    <source>
        <dbReference type="ARBA" id="ARBA00023242"/>
    </source>
</evidence>
<accession>A0A1L7X133</accession>
<dbReference type="PROSITE" id="PS50048">
    <property type="entry name" value="ZN2_CY6_FUNGAL_2"/>
    <property type="match status" value="1"/>
</dbReference>
<dbReference type="CDD" id="cd00067">
    <property type="entry name" value="GAL4"/>
    <property type="match status" value="1"/>
</dbReference>
<name>A0A1L7X133_9HELO</name>
<feature type="region of interest" description="Disordered" evidence="2">
    <location>
        <begin position="215"/>
        <end position="253"/>
    </location>
</feature>
<dbReference type="InterPro" id="IPR006212">
    <property type="entry name" value="Furin_repeat"/>
</dbReference>
<dbReference type="CDD" id="cd00064">
    <property type="entry name" value="FU"/>
    <property type="match status" value="1"/>
</dbReference>
<dbReference type="PANTHER" id="PTHR35392">
    <property type="entry name" value="ZN(II)2CYS6 TRANSCRIPTION FACTOR (EUROFUNG)-RELATED-RELATED"/>
    <property type="match status" value="1"/>
</dbReference>
<evidence type="ECO:0000256" key="2">
    <source>
        <dbReference type="SAM" id="MobiDB-lite"/>
    </source>
</evidence>
<dbReference type="GO" id="GO:0008270">
    <property type="term" value="F:zinc ion binding"/>
    <property type="evidence" value="ECO:0007669"/>
    <property type="project" value="InterPro"/>
</dbReference>
<dbReference type="InterPro" id="IPR036864">
    <property type="entry name" value="Zn2-C6_fun-type_DNA-bd_sf"/>
</dbReference>
<dbReference type="AlphaFoldDB" id="A0A1L7X133"/>
<gene>
    <name evidence="4" type="ORF">PAC_08614</name>
</gene>
<dbReference type="EMBL" id="FJOG01000012">
    <property type="protein sequence ID" value="CZR58722.1"/>
    <property type="molecule type" value="Genomic_DNA"/>
</dbReference>
<dbReference type="InterPro" id="IPR052973">
    <property type="entry name" value="Fungal_sec-metab_reg_TF"/>
</dbReference>
<sequence length="596" mass="65833">MEAMMRQFPVRGLGKEESSPSSRDDVSSSSPSTDHFIDAPFDTVDVTTTQLWFQAQLGSRNGFLEWSQEDSKVENEPWPYQFGYYTGTSDVWTQGSADYKPDNSAILSAQSFNPVSANGLSSVTVPQYLSPYQQSPPQLRNGQTYISTSNLGGILENARPASISPFNAETQHESLDSDWMGFSPRTSATNASRHASDTTPNVLSASLALDWSMNNQTTSETTISREAETLPLPKRRHVSPGPPPAKKSRQAASEAELAEYVGVFENAPGALTTVKKRKKLDGAVRKAAQDVRKAGACHQCRFRKRTCSTGTPCTSCLKNGRGLHELKCQRESPFTSKCTHPYFEHSSTKRCLSFHILLPQQSSSSPDACFVTIDGIGRISHTLKLPACARSLDSFNPTEKSAIRKTQGTKKTVMDRDGENPSVLVLEDHETLGTEVEQWAVEYASKFVHAAGPKFYPTTAAVILGTAYVKKGLPESELVAAMLRAASIAFILRAGVKYTPSKGQFTSQYRTIQASIDTILYQRLKLAEKDLYKMLQRIVFRSLGYLAREQIYPVALVFWQLLRMLCLSSSHLSNIAQRFKSICMSFSSTYSLLLIA</sequence>
<dbReference type="GO" id="GO:0000981">
    <property type="term" value="F:DNA-binding transcription factor activity, RNA polymerase II-specific"/>
    <property type="evidence" value="ECO:0007669"/>
    <property type="project" value="InterPro"/>
</dbReference>
<evidence type="ECO:0000313" key="5">
    <source>
        <dbReference type="Proteomes" id="UP000184330"/>
    </source>
</evidence>
<dbReference type="OrthoDB" id="5426982at2759"/>
<evidence type="ECO:0000259" key="3">
    <source>
        <dbReference type="PROSITE" id="PS50048"/>
    </source>
</evidence>
<protein>
    <recommendedName>
        <fullName evidence="3">Zn(2)-C6 fungal-type domain-containing protein</fullName>
    </recommendedName>
</protein>
<organism evidence="4 5">
    <name type="scientific">Phialocephala subalpina</name>
    <dbReference type="NCBI Taxonomy" id="576137"/>
    <lineage>
        <taxon>Eukaryota</taxon>
        <taxon>Fungi</taxon>
        <taxon>Dikarya</taxon>
        <taxon>Ascomycota</taxon>
        <taxon>Pezizomycotina</taxon>
        <taxon>Leotiomycetes</taxon>
        <taxon>Helotiales</taxon>
        <taxon>Mollisiaceae</taxon>
        <taxon>Phialocephala</taxon>
        <taxon>Phialocephala fortinii species complex</taxon>
    </lineage>
</organism>
<keyword evidence="1" id="KW-0539">Nucleus</keyword>
<dbReference type="Pfam" id="PF00172">
    <property type="entry name" value="Zn_clus"/>
    <property type="match status" value="1"/>
</dbReference>
<keyword evidence="5" id="KW-1185">Reference proteome</keyword>